<dbReference type="InterPro" id="IPR050637">
    <property type="entry name" value="NLRP_innate_immun_reg"/>
</dbReference>
<name>A0A452I3M2_9SAUR</name>
<reference evidence="4" key="3">
    <citation type="submission" date="2025-09" db="UniProtKB">
        <authorList>
            <consortium name="Ensembl"/>
        </authorList>
    </citation>
    <scope>IDENTIFICATION</scope>
</reference>
<proteinExistence type="predicted"/>
<reference evidence="4" key="2">
    <citation type="submission" date="2025-08" db="UniProtKB">
        <authorList>
            <consortium name="Ensembl"/>
        </authorList>
    </citation>
    <scope>IDENTIFICATION</scope>
</reference>
<dbReference type="InterPro" id="IPR032675">
    <property type="entry name" value="LRR_dom_sf"/>
</dbReference>
<keyword evidence="2" id="KW-0963">Cytoplasm</keyword>
<evidence type="ECO:0000256" key="3">
    <source>
        <dbReference type="ARBA" id="ARBA00022737"/>
    </source>
</evidence>
<organism evidence="4 5">
    <name type="scientific">Gopherus agassizii</name>
    <name type="common">Agassiz's desert tortoise</name>
    <dbReference type="NCBI Taxonomy" id="38772"/>
    <lineage>
        <taxon>Eukaryota</taxon>
        <taxon>Metazoa</taxon>
        <taxon>Chordata</taxon>
        <taxon>Craniata</taxon>
        <taxon>Vertebrata</taxon>
        <taxon>Euteleostomi</taxon>
        <taxon>Archelosauria</taxon>
        <taxon>Testudinata</taxon>
        <taxon>Testudines</taxon>
        <taxon>Cryptodira</taxon>
        <taxon>Durocryptodira</taxon>
        <taxon>Testudinoidea</taxon>
        <taxon>Testudinidae</taxon>
        <taxon>Gopherus</taxon>
    </lineage>
</organism>
<dbReference type="STRING" id="38772.ENSGAGP00000022108"/>
<protein>
    <submittedName>
        <fullName evidence="4">Uncharacterized protein</fullName>
    </submittedName>
</protein>
<dbReference type="Proteomes" id="UP000291020">
    <property type="component" value="Unassembled WGS sequence"/>
</dbReference>
<accession>A0A452I3M2</accession>
<comment type="subcellular location">
    <subcellularLocation>
        <location evidence="1">Cytoplasm</location>
    </subcellularLocation>
</comment>
<keyword evidence="5" id="KW-1185">Reference proteome</keyword>
<dbReference type="Ensembl" id="ENSGAGT00000025201.1">
    <property type="protein sequence ID" value="ENSGAGP00000022108.1"/>
    <property type="gene ID" value="ENSGAGG00000016240.1"/>
</dbReference>
<dbReference type="AlphaFoldDB" id="A0A452I3M2"/>
<evidence type="ECO:0000313" key="5">
    <source>
        <dbReference type="Proteomes" id="UP000291020"/>
    </source>
</evidence>
<reference evidence="5" key="1">
    <citation type="journal article" date="2017" name="PLoS ONE">
        <title>The Agassiz's desert tortoise genome provides a resource for the conservation of a threatened species.</title>
        <authorList>
            <person name="Tollis M."/>
            <person name="DeNardo D.F."/>
            <person name="Cornelius J.A."/>
            <person name="Dolby G.A."/>
            <person name="Edwards T."/>
            <person name="Henen B.T."/>
            <person name="Karl A.E."/>
            <person name="Murphy R.W."/>
            <person name="Kusumi K."/>
        </authorList>
    </citation>
    <scope>NUCLEOTIDE SEQUENCE [LARGE SCALE GENOMIC DNA]</scope>
</reference>
<keyword evidence="3" id="KW-0677">Repeat</keyword>
<dbReference type="PANTHER" id="PTHR45690">
    <property type="entry name" value="NACHT, LRR AND PYD DOMAINS-CONTAINING PROTEIN 12"/>
    <property type="match status" value="1"/>
</dbReference>
<evidence type="ECO:0000313" key="4">
    <source>
        <dbReference type="Ensembl" id="ENSGAGP00000022108.1"/>
    </source>
</evidence>
<sequence length="162" mass="17940">MELDQRWVNYGLRDLPARPHSSCPRRLAPGPSSAVPPPLQPQLTPLLVQCSGLSYCILTAGCCGDLSSVLSTNQTLRELDLERNELGDSMLLVGYSGVQQLCEGLKDETCKLEILRQEGCQSSNTPSPIFPTVRNKPVFFSLSLSYLHTHTHTHFCLLPFIE</sequence>
<dbReference type="Gene3D" id="3.80.10.10">
    <property type="entry name" value="Ribonuclease Inhibitor"/>
    <property type="match status" value="1"/>
</dbReference>
<evidence type="ECO:0000256" key="2">
    <source>
        <dbReference type="ARBA" id="ARBA00022490"/>
    </source>
</evidence>
<dbReference type="PANTHER" id="PTHR45690:SF19">
    <property type="entry name" value="NACHT, LRR AND PYD DOMAINS-CONTAINING PROTEIN 3"/>
    <property type="match status" value="1"/>
</dbReference>
<evidence type="ECO:0000256" key="1">
    <source>
        <dbReference type="ARBA" id="ARBA00004496"/>
    </source>
</evidence>
<dbReference type="SUPFAM" id="SSF52047">
    <property type="entry name" value="RNI-like"/>
    <property type="match status" value="1"/>
</dbReference>
<dbReference type="GO" id="GO:0005737">
    <property type="term" value="C:cytoplasm"/>
    <property type="evidence" value="ECO:0007669"/>
    <property type="project" value="UniProtKB-SubCell"/>
</dbReference>